<dbReference type="PROSITE" id="PS51464">
    <property type="entry name" value="SIS"/>
    <property type="match status" value="1"/>
</dbReference>
<organism evidence="2 3">
    <name type="scientific">Ideonella paludis</name>
    <dbReference type="NCBI Taxonomy" id="1233411"/>
    <lineage>
        <taxon>Bacteria</taxon>
        <taxon>Pseudomonadati</taxon>
        <taxon>Pseudomonadota</taxon>
        <taxon>Betaproteobacteria</taxon>
        <taxon>Burkholderiales</taxon>
        <taxon>Sphaerotilaceae</taxon>
        <taxon>Ideonella</taxon>
    </lineage>
</organism>
<gene>
    <name evidence="2" type="ORF">KAK11_03665</name>
</gene>
<dbReference type="PANTHER" id="PTHR30390:SF6">
    <property type="entry name" value="DNAA INITIATOR-ASSOCIATING PROTEIN DIAA"/>
    <property type="match status" value="1"/>
</dbReference>
<feature type="domain" description="SIS" evidence="1">
    <location>
        <begin position="35"/>
        <end position="179"/>
    </location>
</feature>
<protein>
    <submittedName>
        <fullName evidence="2">SIS domain-containing protein</fullName>
    </submittedName>
</protein>
<dbReference type="Pfam" id="PF13580">
    <property type="entry name" value="SIS_2"/>
    <property type="match status" value="1"/>
</dbReference>
<accession>A0ABS5DTD5</accession>
<dbReference type="EMBL" id="JAGQDG010000001">
    <property type="protein sequence ID" value="MBQ0934415.1"/>
    <property type="molecule type" value="Genomic_DNA"/>
</dbReference>
<evidence type="ECO:0000313" key="3">
    <source>
        <dbReference type="Proteomes" id="UP000672097"/>
    </source>
</evidence>
<dbReference type="PANTHER" id="PTHR30390">
    <property type="entry name" value="SEDOHEPTULOSE 7-PHOSPHATE ISOMERASE / DNAA INITIATOR-ASSOCIATING FACTOR FOR REPLICATION INITIATION"/>
    <property type="match status" value="1"/>
</dbReference>
<comment type="caution">
    <text evidence="2">The sequence shown here is derived from an EMBL/GenBank/DDBJ whole genome shotgun (WGS) entry which is preliminary data.</text>
</comment>
<keyword evidence="3" id="KW-1185">Reference proteome</keyword>
<sequence length="184" mass="19749">MLEQRIQQHFFESADLMYQVAEHLSRPIAEAAQIITTCLTSGGKLLVHAHGGPELAQAFSARLLQGFERDRPALAAVPLATLNAEALAQLAALGHPGDLLVALCPQDEDALTAELMAQAHAKDMGVVMLSGGMGGHWPSLLRDTDVWIAVPHERRARVQELHLLALHALCDAIDIQLLGAHEGA</sequence>
<dbReference type="InterPro" id="IPR001347">
    <property type="entry name" value="SIS_dom"/>
</dbReference>
<reference evidence="2 3" key="1">
    <citation type="submission" date="2021-04" db="EMBL/GenBank/DDBJ databases">
        <title>The genome sequence of type strain Ideonella paludis KCTC 32238.</title>
        <authorList>
            <person name="Liu Y."/>
        </authorList>
    </citation>
    <scope>NUCLEOTIDE SEQUENCE [LARGE SCALE GENOMIC DNA]</scope>
    <source>
        <strain evidence="2 3">KCTC 32238</strain>
    </source>
</reference>
<name>A0ABS5DTD5_9BURK</name>
<evidence type="ECO:0000313" key="2">
    <source>
        <dbReference type="EMBL" id="MBQ0934415.1"/>
    </source>
</evidence>
<dbReference type="InterPro" id="IPR046348">
    <property type="entry name" value="SIS_dom_sf"/>
</dbReference>
<dbReference type="SUPFAM" id="SSF53697">
    <property type="entry name" value="SIS domain"/>
    <property type="match status" value="1"/>
</dbReference>
<evidence type="ECO:0000259" key="1">
    <source>
        <dbReference type="PROSITE" id="PS51464"/>
    </source>
</evidence>
<dbReference type="InterPro" id="IPR050099">
    <property type="entry name" value="SIS_GmhA/DiaA_subfam"/>
</dbReference>
<dbReference type="Gene3D" id="3.40.50.10490">
    <property type="entry name" value="Glucose-6-phosphate isomerase like protein, domain 1"/>
    <property type="match status" value="1"/>
</dbReference>
<proteinExistence type="predicted"/>
<dbReference type="Proteomes" id="UP000672097">
    <property type="component" value="Unassembled WGS sequence"/>
</dbReference>